<dbReference type="Gene3D" id="1.20.1560.10">
    <property type="entry name" value="ABC transporter type 1, transmembrane domain"/>
    <property type="match status" value="1"/>
</dbReference>
<keyword evidence="1 5" id="KW-0812">Transmembrane</keyword>
<organism evidence="6 7">
    <name type="scientific">Artemisia annua</name>
    <name type="common">Sweet wormwood</name>
    <dbReference type="NCBI Taxonomy" id="35608"/>
    <lineage>
        <taxon>Eukaryota</taxon>
        <taxon>Viridiplantae</taxon>
        <taxon>Streptophyta</taxon>
        <taxon>Embryophyta</taxon>
        <taxon>Tracheophyta</taxon>
        <taxon>Spermatophyta</taxon>
        <taxon>Magnoliopsida</taxon>
        <taxon>eudicotyledons</taxon>
        <taxon>Gunneridae</taxon>
        <taxon>Pentapetalae</taxon>
        <taxon>asterids</taxon>
        <taxon>campanulids</taxon>
        <taxon>Asterales</taxon>
        <taxon>Asteraceae</taxon>
        <taxon>Asteroideae</taxon>
        <taxon>Anthemideae</taxon>
        <taxon>Artemisiinae</taxon>
        <taxon>Artemisia</taxon>
    </lineage>
</organism>
<proteinExistence type="predicted"/>
<evidence type="ECO:0000313" key="7">
    <source>
        <dbReference type="Proteomes" id="UP000245207"/>
    </source>
</evidence>
<keyword evidence="7" id="KW-1185">Reference proteome</keyword>
<evidence type="ECO:0000256" key="3">
    <source>
        <dbReference type="ARBA" id="ARBA00023136"/>
    </source>
</evidence>
<sequence length="181" mass="20456">MLVLYVELIQDLGAERQKAEEKKLARSLNAASTPSAIIVVIYGANLTISATMSPGPFTSFILYSLTVGNSVFGLSSIYTVAMKAAEASRKILQLMDHVSSMPESEKNVLWDFSRRRQYKESSPRTNDSAPKGFKPRPSSPRKDQKTVEGKEVLNPPMPTKVWELTENSHWWKWGKVEYMNW</sequence>
<evidence type="ECO:0000256" key="5">
    <source>
        <dbReference type="SAM" id="Phobius"/>
    </source>
</evidence>
<evidence type="ECO:0000256" key="1">
    <source>
        <dbReference type="ARBA" id="ARBA00022692"/>
    </source>
</evidence>
<evidence type="ECO:0000256" key="4">
    <source>
        <dbReference type="SAM" id="MobiDB-lite"/>
    </source>
</evidence>
<name>A0A2U1N1X9_ARTAN</name>
<comment type="caution">
    <text evidence="6">The sequence shown here is derived from an EMBL/GenBank/DDBJ whole genome shotgun (WGS) entry which is preliminary data.</text>
</comment>
<gene>
    <name evidence="6" type="ORF">CTI12_AA315290</name>
</gene>
<reference evidence="6 7" key="1">
    <citation type="journal article" date="2018" name="Mol. Plant">
        <title>The genome of Artemisia annua provides insight into the evolution of Asteraceae family and artemisinin biosynthesis.</title>
        <authorList>
            <person name="Shen Q."/>
            <person name="Zhang L."/>
            <person name="Liao Z."/>
            <person name="Wang S."/>
            <person name="Yan T."/>
            <person name="Shi P."/>
            <person name="Liu M."/>
            <person name="Fu X."/>
            <person name="Pan Q."/>
            <person name="Wang Y."/>
            <person name="Lv Z."/>
            <person name="Lu X."/>
            <person name="Zhang F."/>
            <person name="Jiang W."/>
            <person name="Ma Y."/>
            <person name="Chen M."/>
            <person name="Hao X."/>
            <person name="Li L."/>
            <person name="Tang Y."/>
            <person name="Lv G."/>
            <person name="Zhou Y."/>
            <person name="Sun X."/>
            <person name="Brodelius P.E."/>
            <person name="Rose J.K.C."/>
            <person name="Tang K."/>
        </authorList>
    </citation>
    <scope>NUCLEOTIDE SEQUENCE [LARGE SCALE GENOMIC DNA]</scope>
    <source>
        <strain evidence="7">cv. Huhao1</strain>
        <tissue evidence="6">Leaf</tissue>
    </source>
</reference>
<dbReference type="SUPFAM" id="SSF90123">
    <property type="entry name" value="ABC transporter transmembrane region"/>
    <property type="match status" value="1"/>
</dbReference>
<feature type="transmembrane region" description="Helical" evidence="5">
    <location>
        <begin position="28"/>
        <end position="48"/>
    </location>
</feature>
<dbReference type="InterPro" id="IPR036640">
    <property type="entry name" value="ABC1_TM_sf"/>
</dbReference>
<evidence type="ECO:0000256" key="2">
    <source>
        <dbReference type="ARBA" id="ARBA00022989"/>
    </source>
</evidence>
<protein>
    <submittedName>
        <fullName evidence="6">AAA+ ATPase domain-containing protein</fullName>
    </submittedName>
</protein>
<dbReference type="GO" id="GO:0005524">
    <property type="term" value="F:ATP binding"/>
    <property type="evidence" value="ECO:0007669"/>
    <property type="project" value="InterPro"/>
</dbReference>
<accession>A0A2U1N1X9</accession>
<feature type="region of interest" description="Disordered" evidence="4">
    <location>
        <begin position="119"/>
        <end position="155"/>
    </location>
</feature>
<dbReference type="OrthoDB" id="1726023at2759"/>
<feature type="transmembrane region" description="Helical" evidence="5">
    <location>
        <begin position="60"/>
        <end position="81"/>
    </location>
</feature>
<dbReference type="STRING" id="35608.A0A2U1N1X9"/>
<feature type="compositionally biased region" description="Basic and acidic residues" evidence="4">
    <location>
        <begin position="140"/>
        <end position="151"/>
    </location>
</feature>
<keyword evidence="2 5" id="KW-1133">Transmembrane helix</keyword>
<evidence type="ECO:0000313" key="6">
    <source>
        <dbReference type="EMBL" id="PWA67466.1"/>
    </source>
</evidence>
<keyword evidence="3 5" id="KW-0472">Membrane</keyword>
<dbReference type="AlphaFoldDB" id="A0A2U1N1X9"/>
<dbReference type="GO" id="GO:0016020">
    <property type="term" value="C:membrane"/>
    <property type="evidence" value="ECO:0007669"/>
    <property type="project" value="InterPro"/>
</dbReference>
<dbReference type="Proteomes" id="UP000245207">
    <property type="component" value="Unassembled WGS sequence"/>
</dbReference>
<dbReference type="EMBL" id="PKPP01003827">
    <property type="protein sequence ID" value="PWA67466.1"/>
    <property type="molecule type" value="Genomic_DNA"/>
</dbReference>